<dbReference type="EC" id="3.5.4.5" evidence="4 12"/>
<dbReference type="InterPro" id="IPR016193">
    <property type="entry name" value="Cytidine_deaminase-like"/>
</dbReference>
<sequence length="160" mass="17675">MREIKIDTSFIEYDSLEEMETDVQDLMLRAVEIRKKAYAPYSKFRVGAAILLENNKIILGSNQENAAYPSGLCAERTAVFSAGALFPDVAIKAIAISASSDIKCTDQPIPPCGACRQSLFEYEVKQSQPIAMYCMGSEGKVIKTASITNILPFYFDKNVL</sequence>
<evidence type="ECO:0000256" key="2">
    <source>
        <dbReference type="ARBA" id="ARBA00003949"/>
    </source>
</evidence>
<dbReference type="SUPFAM" id="SSF53927">
    <property type="entry name" value="Cytidine deaminase-like"/>
    <property type="match status" value="1"/>
</dbReference>
<comment type="similarity">
    <text evidence="3 12">Belongs to the cytidine and deoxycytidylate deaminase family.</text>
</comment>
<dbReference type="InterPro" id="IPR002125">
    <property type="entry name" value="CMP_dCMP_dom"/>
</dbReference>
<dbReference type="PROSITE" id="PS51747">
    <property type="entry name" value="CYT_DCMP_DEAMINASES_2"/>
    <property type="match status" value="1"/>
</dbReference>
<accession>A0ABT8CUG1</accession>
<dbReference type="PANTHER" id="PTHR11644:SF2">
    <property type="entry name" value="CYTIDINE DEAMINASE"/>
    <property type="match status" value="1"/>
</dbReference>
<name>A0ABT8CUG1_9FLAO</name>
<evidence type="ECO:0000259" key="13">
    <source>
        <dbReference type="PROSITE" id="PS51747"/>
    </source>
</evidence>
<evidence type="ECO:0000256" key="1">
    <source>
        <dbReference type="ARBA" id="ARBA00001947"/>
    </source>
</evidence>
<proteinExistence type="inferred from homology"/>
<comment type="catalytic activity">
    <reaction evidence="10 12">
        <text>2'-deoxycytidine + H2O + H(+) = 2'-deoxyuridine + NH4(+)</text>
        <dbReference type="Rhea" id="RHEA:13433"/>
        <dbReference type="ChEBI" id="CHEBI:15377"/>
        <dbReference type="ChEBI" id="CHEBI:15378"/>
        <dbReference type="ChEBI" id="CHEBI:15698"/>
        <dbReference type="ChEBI" id="CHEBI:16450"/>
        <dbReference type="ChEBI" id="CHEBI:28938"/>
        <dbReference type="EC" id="3.5.4.5"/>
    </reaction>
</comment>
<evidence type="ECO:0000313" key="14">
    <source>
        <dbReference type="EMBL" id="MDN3707786.1"/>
    </source>
</evidence>
<protein>
    <recommendedName>
        <fullName evidence="5 12">Cytidine deaminase</fullName>
        <ecNumber evidence="4 12">3.5.4.5</ecNumber>
    </recommendedName>
    <alternativeName>
        <fullName evidence="9 12">Cytidine aminohydrolase</fullName>
    </alternativeName>
</protein>
<dbReference type="Proteomes" id="UP001242368">
    <property type="component" value="Unassembled WGS sequence"/>
</dbReference>
<comment type="catalytic activity">
    <reaction evidence="11 12">
        <text>cytidine + H2O + H(+) = uridine + NH4(+)</text>
        <dbReference type="Rhea" id="RHEA:16069"/>
        <dbReference type="ChEBI" id="CHEBI:15377"/>
        <dbReference type="ChEBI" id="CHEBI:15378"/>
        <dbReference type="ChEBI" id="CHEBI:16704"/>
        <dbReference type="ChEBI" id="CHEBI:17562"/>
        <dbReference type="ChEBI" id="CHEBI:28938"/>
        <dbReference type="EC" id="3.5.4.5"/>
    </reaction>
</comment>
<comment type="caution">
    <text evidence="14">The sequence shown here is derived from an EMBL/GenBank/DDBJ whole genome shotgun (WGS) entry which is preliminary data.</text>
</comment>
<comment type="cofactor">
    <cofactor evidence="1 12">
        <name>Zn(2+)</name>
        <dbReference type="ChEBI" id="CHEBI:29105"/>
    </cofactor>
</comment>
<evidence type="ECO:0000256" key="8">
    <source>
        <dbReference type="ARBA" id="ARBA00022833"/>
    </source>
</evidence>
<evidence type="ECO:0000256" key="10">
    <source>
        <dbReference type="ARBA" id="ARBA00049252"/>
    </source>
</evidence>
<reference evidence="15" key="1">
    <citation type="journal article" date="2019" name="Int. J. Syst. Evol. Microbiol.">
        <title>The Global Catalogue of Microorganisms (GCM) 10K type strain sequencing project: providing services to taxonomists for standard genome sequencing and annotation.</title>
        <authorList>
            <consortium name="The Broad Institute Genomics Platform"/>
            <consortium name="The Broad Institute Genome Sequencing Center for Infectious Disease"/>
            <person name="Wu L."/>
            <person name="Ma J."/>
        </authorList>
    </citation>
    <scope>NUCLEOTIDE SEQUENCE [LARGE SCALE GENOMIC DNA]</scope>
    <source>
        <strain evidence="15">CECT 7184</strain>
    </source>
</reference>
<dbReference type="Gene3D" id="3.40.140.10">
    <property type="entry name" value="Cytidine Deaminase, domain 2"/>
    <property type="match status" value="1"/>
</dbReference>
<feature type="domain" description="CMP/dCMP-type deaminase" evidence="13">
    <location>
        <begin position="21"/>
        <end position="149"/>
    </location>
</feature>
<dbReference type="RefSeq" id="WP_290363740.1">
    <property type="nucleotide sequence ID" value="NZ_JAUFQU010000001.1"/>
</dbReference>
<dbReference type="EMBL" id="JAUFQU010000001">
    <property type="protein sequence ID" value="MDN3707786.1"/>
    <property type="molecule type" value="Genomic_DNA"/>
</dbReference>
<evidence type="ECO:0000256" key="4">
    <source>
        <dbReference type="ARBA" id="ARBA00012783"/>
    </source>
</evidence>
<organism evidence="14 15">
    <name type="scientific">Paenimyroides ceti</name>
    <dbReference type="NCBI Taxonomy" id="395087"/>
    <lineage>
        <taxon>Bacteria</taxon>
        <taxon>Pseudomonadati</taxon>
        <taxon>Bacteroidota</taxon>
        <taxon>Flavobacteriia</taxon>
        <taxon>Flavobacteriales</taxon>
        <taxon>Flavobacteriaceae</taxon>
        <taxon>Paenimyroides</taxon>
    </lineage>
</organism>
<dbReference type="InterPro" id="IPR050202">
    <property type="entry name" value="Cyt/Deoxycyt_deaminase"/>
</dbReference>
<evidence type="ECO:0000256" key="5">
    <source>
        <dbReference type="ARBA" id="ARBA00018266"/>
    </source>
</evidence>
<dbReference type="GO" id="GO:0004126">
    <property type="term" value="F:cytidine deaminase activity"/>
    <property type="evidence" value="ECO:0007669"/>
    <property type="project" value="UniProtKB-EC"/>
</dbReference>
<dbReference type="PANTHER" id="PTHR11644">
    <property type="entry name" value="CYTIDINE DEAMINASE"/>
    <property type="match status" value="1"/>
</dbReference>
<gene>
    <name evidence="14" type="primary">cdd</name>
    <name evidence="14" type="ORF">QW060_11755</name>
</gene>
<dbReference type="Pfam" id="PF00383">
    <property type="entry name" value="dCMP_cyt_deam_1"/>
    <property type="match status" value="1"/>
</dbReference>
<evidence type="ECO:0000256" key="12">
    <source>
        <dbReference type="RuleBase" id="RU364006"/>
    </source>
</evidence>
<keyword evidence="15" id="KW-1185">Reference proteome</keyword>
<dbReference type="CDD" id="cd01283">
    <property type="entry name" value="cytidine_deaminase"/>
    <property type="match status" value="1"/>
</dbReference>
<keyword evidence="6 12" id="KW-0479">Metal-binding</keyword>
<keyword evidence="7 12" id="KW-0378">Hydrolase</keyword>
<dbReference type="NCBIfam" id="NF004064">
    <property type="entry name" value="PRK05578.1"/>
    <property type="match status" value="1"/>
</dbReference>
<comment type="function">
    <text evidence="2 12">This enzyme scavenges exogenous and endogenous cytidine and 2'-deoxycytidine for UMP synthesis.</text>
</comment>
<evidence type="ECO:0000256" key="11">
    <source>
        <dbReference type="ARBA" id="ARBA00049558"/>
    </source>
</evidence>
<keyword evidence="8 12" id="KW-0862">Zinc</keyword>
<dbReference type="InterPro" id="IPR006262">
    <property type="entry name" value="Cyt_deam_tetra"/>
</dbReference>
<evidence type="ECO:0000256" key="6">
    <source>
        <dbReference type="ARBA" id="ARBA00022723"/>
    </source>
</evidence>
<evidence type="ECO:0000256" key="9">
    <source>
        <dbReference type="ARBA" id="ARBA00032005"/>
    </source>
</evidence>
<evidence type="ECO:0000256" key="7">
    <source>
        <dbReference type="ARBA" id="ARBA00022801"/>
    </source>
</evidence>
<evidence type="ECO:0000313" key="15">
    <source>
        <dbReference type="Proteomes" id="UP001242368"/>
    </source>
</evidence>
<dbReference type="NCBIfam" id="TIGR01354">
    <property type="entry name" value="cyt_deam_tetra"/>
    <property type="match status" value="1"/>
</dbReference>
<evidence type="ECO:0000256" key="3">
    <source>
        <dbReference type="ARBA" id="ARBA00006576"/>
    </source>
</evidence>